<organism evidence="3">
    <name type="scientific">marine sediment metagenome</name>
    <dbReference type="NCBI Taxonomy" id="412755"/>
    <lineage>
        <taxon>unclassified sequences</taxon>
        <taxon>metagenomes</taxon>
        <taxon>ecological metagenomes</taxon>
    </lineage>
</organism>
<evidence type="ECO:0000256" key="1">
    <source>
        <dbReference type="ARBA" id="ARBA00023172"/>
    </source>
</evidence>
<sequence>DILLIKLAYNSGLRREELTNLRVSDILINERALIVRKGKGMKDRTVPLPSGIVSLLQEHIEGINPDNSVFNLKPAAISDKIRRIAKNAGVKIHAHSLRHGYATRLLEKGANIKAVQELLGHSRIGTTEAYLSLLPRHLRETVDLLEVTEKEMEGKQTTVLEQSSVQEQLQQQAIVIVEAVRKPSWEDTVETLAGEYYSHFVVINEGHGPAIEIEMALLDNRQEWLDTHRETVLRVHESLEFRPMLHRPEGSYYILCQYKQFASDTWGQTWLPF</sequence>
<accession>X0W3E2</accession>
<dbReference type="AlphaFoldDB" id="X0W3E2"/>
<comment type="caution">
    <text evidence="3">The sequence shown here is derived from an EMBL/GenBank/DDBJ whole genome shotgun (WGS) entry which is preliminary data.</text>
</comment>
<dbReference type="EMBL" id="BARS01020436">
    <property type="protein sequence ID" value="GAG07251.1"/>
    <property type="molecule type" value="Genomic_DNA"/>
</dbReference>
<dbReference type="GO" id="GO:0015074">
    <property type="term" value="P:DNA integration"/>
    <property type="evidence" value="ECO:0007669"/>
    <property type="project" value="InterPro"/>
</dbReference>
<gene>
    <name evidence="3" type="ORF">S01H1_32952</name>
</gene>
<dbReference type="Gene3D" id="1.10.443.10">
    <property type="entry name" value="Intergrase catalytic core"/>
    <property type="match status" value="1"/>
</dbReference>
<dbReference type="SUPFAM" id="SSF56349">
    <property type="entry name" value="DNA breaking-rejoining enzymes"/>
    <property type="match status" value="1"/>
</dbReference>
<dbReference type="InterPro" id="IPR002104">
    <property type="entry name" value="Integrase_catalytic"/>
</dbReference>
<evidence type="ECO:0000313" key="3">
    <source>
        <dbReference type="EMBL" id="GAG07251.1"/>
    </source>
</evidence>
<dbReference type="Pfam" id="PF00589">
    <property type="entry name" value="Phage_integrase"/>
    <property type="match status" value="1"/>
</dbReference>
<feature type="non-terminal residue" evidence="3">
    <location>
        <position position="273"/>
    </location>
</feature>
<proteinExistence type="predicted"/>
<dbReference type="InterPro" id="IPR011010">
    <property type="entry name" value="DNA_brk_join_enz"/>
</dbReference>
<protein>
    <recommendedName>
        <fullName evidence="2">Tyr recombinase domain-containing protein</fullName>
    </recommendedName>
</protein>
<dbReference type="GO" id="GO:0006310">
    <property type="term" value="P:DNA recombination"/>
    <property type="evidence" value="ECO:0007669"/>
    <property type="project" value="UniProtKB-KW"/>
</dbReference>
<reference evidence="3" key="1">
    <citation type="journal article" date="2014" name="Front. Microbiol.">
        <title>High frequency of phylogenetically diverse reductive dehalogenase-homologous genes in deep subseafloor sedimentary metagenomes.</title>
        <authorList>
            <person name="Kawai M."/>
            <person name="Futagami T."/>
            <person name="Toyoda A."/>
            <person name="Takaki Y."/>
            <person name="Nishi S."/>
            <person name="Hori S."/>
            <person name="Arai W."/>
            <person name="Tsubouchi T."/>
            <person name="Morono Y."/>
            <person name="Uchiyama I."/>
            <person name="Ito T."/>
            <person name="Fujiyama A."/>
            <person name="Inagaki F."/>
            <person name="Takami H."/>
        </authorList>
    </citation>
    <scope>NUCLEOTIDE SEQUENCE</scope>
    <source>
        <strain evidence="3">Expedition CK06-06</strain>
    </source>
</reference>
<dbReference type="GO" id="GO:0003677">
    <property type="term" value="F:DNA binding"/>
    <property type="evidence" value="ECO:0007669"/>
    <property type="project" value="InterPro"/>
</dbReference>
<dbReference type="InterPro" id="IPR013762">
    <property type="entry name" value="Integrase-like_cat_sf"/>
</dbReference>
<dbReference type="PANTHER" id="PTHR30349:SF64">
    <property type="entry name" value="PROPHAGE INTEGRASE INTD-RELATED"/>
    <property type="match status" value="1"/>
</dbReference>
<feature type="domain" description="Tyr recombinase" evidence="2">
    <location>
        <begin position="1"/>
        <end position="143"/>
    </location>
</feature>
<dbReference type="InterPro" id="IPR050090">
    <property type="entry name" value="Tyrosine_recombinase_XerCD"/>
</dbReference>
<dbReference type="PROSITE" id="PS51898">
    <property type="entry name" value="TYR_RECOMBINASE"/>
    <property type="match status" value="1"/>
</dbReference>
<feature type="non-terminal residue" evidence="3">
    <location>
        <position position="1"/>
    </location>
</feature>
<evidence type="ECO:0000259" key="2">
    <source>
        <dbReference type="PROSITE" id="PS51898"/>
    </source>
</evidence>
<dbReference type="PANTHER" id="PTHR30349">
    <property type="entry name" value="PHAGE INTEGRASE-RELATED"/>
    <property type="match status" value="1"/>
</dbReference>
<name>X0W3E2_9ZZZZ</name>
<keyword evidence="1" id="KW-0233">DNA recombination</keyword>